<evidence type="ECO:0000256" key="5">
    <source>
        <dbReference type="ARBA" id="ARBA00022741"/>
    </source>
</evidence>
<dbReference type="Gene3D" id="1.20.1580.10">
    <property type="entry name" value="ABC transporter ATPase like domain"/>
    <property type="match status" value="1"/>
</dbReference>
<evidence type="ECO:0000256" key="9">
    <source>
        <dbReference type="ARBA" id="ARBA00022833"/>
    </source>
</evidence>
<dbReference type="InterPro" id="IPR003439">
    <property type="entry name" value="ABC_transporter-like_ATP-bd"/>
</dbReference>
<evidence type="ECO:0000256" key="16">
    <source>
        <dbReference type="ARBA" id="ARBA00039316"/>
    </source>
</evidence>
<dbReference type="Gene3D" id="3.30.190.20">
    <property type="match status" value="1"/>
</dbReference>
<dbReference type="GO" id="GO:0005737">
    <property type="term" value="C:cytoplasm"/>
    <property type="evidence" value="ECO:0007669"/>
    <property type="project" value="UniProtKB-SubCell"/>
</dbReference>
<keyword evidence="10" id="KW-0067">ATP-binding</keyword>
<keyword evidence="7" id="KW-0228">DNA excision</keyword>
<dbReference type="Gene3D" id="3.40.50.300">
    <property type="entry name" value="P-loop containing nucleotide triphosphate hydrolases"/>
    <property type="match status" value="3"/>
</dbReference>
<dbReference type="GO" id="GO:0003677">
    <property type="term" value="F:DNA binding"/>
    <property type="evidence" value="ECO:0007669"/>
    <property type="project" value="UniProtKB-KW"/>
</dbReference>
<evidence type="ECO:0000256" key="4">
    <source>
        <dbReference type="ARBA" id="ARBA00022737"/>
    </source>
</evidence>
<dbReference type="NCBIfam" id="TIGR00630">
    <property type="entry name" value="uvra"/>
    <property type="match status" value="1"/>
</dbReference>
<protein>
    <recommendedName>
        <fullName evidence="16">UvrABC system protein A</fullName>
    </recommendedName>
    <alternativeName>
        <fullName evidence="17">Excinuclease ABC subunit A</fullName>
    </alternativeName>
</protein>
<comment type="subcellular location">
    <subcellularLocation>
        <location evidence="1">Cytoplasm</location>
    </subcellularLocation>
</comment>
<comment type="similarity">
    <text evidence="15">Belongs to the ABC transporter superfamily. UvrA family.</text>
</comment>
<evidence type="ECO:0000256" key="12">
    <source>
        <dbReference type="ARBA" id="ARBA00023125"/>
    </source>
</evidence>
<evidence type="ECO:0000313" key="20">
    <source>
        <dbReference type="Proteomes" id="UP000231162"/>
    </source>
</evidence>
<dbReference type="PANTHER" id="PTHR43152:SF3">
    <property type="entry name" value="UVRABC SYSTEM PROTEIN A"/>
    <property type="match status" value="1"/>
</dbReference>
<dbReference type="GO" id="GO:0005524">
    <property type="term" value="F:ATP binding"/>
    <property type="evidence" value="ECO:0007669"/>
    <property type="project" value="UniProtKB-KW"/>
</dbReference>
<keyword evidence="13" id="KW-0234">DNA repair</keyword>
<name>A0A2M6R8L2_9BACT</name>
<evidence type="ECO:0000256" key="11">
    <source>
        <dbReference type="ARBA" id="ARBA00022881"/>
    </source>
</evidence>
<evidence type="ECO:0000256" key="6">
    <source>
        <dbReference type="ARBA" id="ARBA00022763"/>
    </source>
</evidence>
<evidence type="ECO:0000256" key="17">
    <source>
        <dbReference type="ARBA" id="ARBA00042156"/>
    </source>
</evidence>
<dbReference type="InterPro" id="IPR027417">
    <property type="entry name" value="P-loop_NTPase"/>
</dbReference>
<dbReference type="PROSITE" id="PS50893">
    <property type="entry name" value="ABC_TRANSPORTER_2"/>
    <property type="match status" value="1"/>
</dbReference>
<reference evidence="20" key="1">
    <citation type="submission" date="2017-09" db="EMBL/GenBank/DDBJ databases">
        <title>Depth-based differentiation of microbial function through sediment-hosted aquifers and enrichment of novel symbionts in the deep terrestrial subsurface.</title>
        <authorList>
            <person name="Probst A.J."/>
            <person name="Ladd B."/>
            <person name="Jarett J.K."/>
            <person name="Geller-Mcgrath D.E."/>
            <person name="Sieber C.M.K."/>
            <person name="Emerson J.B."/>
            <person name="Anantharaman K."/>
            <person name="Thomas B.C."/>
            <person name="Malmstrom R."/>
            <person name="Stieglmeier M."/>
            <person name="Klingl A."/>
            <person name="Woyke T."/>
            <person name="Ryan C.M."/>
            <person name="Banfield J.F."/>
        </authorList>
    </citation>
    <scope>NUCLEOTIDE SEQUENCE [LARGE SCALE GENOMIC DNA]</scope>
</reference>
<evidence type="ECO:0000313" key="19">
    <source>
        <dbReference type="EMBL" id="PIS06837.1"/>
    </source>
</evidence>
<keyword evidence="12" id="KW-0238">DNA-binding</keyword>
<keyword evidence="2" id="KW-0963">Cytoplasm</keyword>
<dbReference type="Proteomes" id="UP000231162">
    <property type="component" value="Unassembled WGS sequence"/>
</dbReference>
<evidence type="ECO:0000256" key="13">
    <source>
        <dbReference type="ARBA" id="ARBA00023204"/>
    </source>
</evidence>
<dbReference type="InterPro" id="IPR041102">
    <property type="entry name" value="UvrA_inter"/>
</dbReference>
<dbReference type="GO" id="GO:0008270">
    <property type="term" value="F:zinc ion binding"/>
    <property type="evidence" value="ECO:0007669"/>
    <property type="project" value="UniProtKB-KW"/>
</dbReference>
<evidence type="ECO:0000256" key="8">
    <source>
        <dbReference type="ARBA" id="ARBA00022771"/>
    </source>
</evidence>
<dbReference type="AlphaFoldDB" id="A0A2M6R8L2"/>
<dbReference type="PANTHER" id="PTHR43152">
    <property type="entry name" value="UVRABC SYSTEM PROTEIN A"/>
    <property type="match status" value="1"/>
</dbReference>
<dbReference type="SUPFAM" id="SSF52540">
    <property type="entry name" value="P-loop containing nucleoside triphosphate hydrolases"/>
    <property type="match status" value="2"/>
</dbReference>
<comment type="caution">
    <text evidence="19">The sequence shown here is derived from an EMBL/GenBank/DDBJ whole genome shotgun (WGS) entry which is preliminary data.</text>
</comment>
<evidence type="ECO:0000256" key="2">
    <source>
        <dbReference type="ARBA" id="ARBA00022490"/>
    </source>
</evidence>
<dbReference type="CDD" id="cd03270">
    <property type="entry name" value="ABC_UvrA_I"/>
    <property type="match status" value="1"/>
</dbReference>
<keyword evidence="8" id="KW-0863">Zinc-finger</keyword>
<dbReference type="InterPro" id="IPR017871">
    <property type="entry name" value="ABC_transporter-like_CS"/>
</dbReference>
<gene>
    <name evidence="19" type="primary">uvrA</name>
    <name evidence="19" type="ORF">COT79_02400</name>
</gene>
<evidence type="ECO:0000256" key="15">
    <source>
        <dbReference type="ARBA" id="ARBA00038000"/>
    </source>
</evidence>
<dbReference type="PROSITE" id="PS00211">
    <property type="entry name" value="ABC_TRANSPORTER_1"/>
    <property type="match status" value="2"/>
</dbReference>
<evidence type="ECO:0000259" key="18">
    <source>
        <dbReference type="PROSITE" id="PS50893"/>
    </source>
</evidence>
<sequence>MNNPLLSNNNSLIRIRGAREHNLQGIDVDIPKNKLVVFTGVSGSGKSSLAFDTIFAEGQRRYVESLSAYARQFLGQKDKPNVDSIEGLSPAIAIDQKASSHNPRSTVATITEIYDYLRVLYARIGTPYCPDDGTKIEKMSVDEIVSFIQSKISSYTLIPLYPETLSVLAPVVEGRKGEYHQLLYDLYLEGFQKAYIDNKLYNLADKVTLPRYKQHKIEVVVDEFDSKENISESRLSEAIELALQKGKDVLTLVLPGGLRQTISSKFTCPKCQKSFTEIEPRLFSFNSPYGACPVCHGLGTEYFWSEDPCQACSGARLRKEALSVKINNKNINEVTTLTVDQSLKFFGSLPLSDTQLQIAERALNEILNRIQFLADVGLNYITLDRRAATLSGGESQRIRLASQIGSRLTGVLYVLDEPTIGLHQRDNERLIATLKNLRDLGNTVIVVEHDEDTIRASDYIVDIGPGAGEHGGNVVIAGNISDVLVSGGKSETVQYLVGEKSIETPKIKHKRSGEFIKVVDAQANNLKNISVKFPLRKFIVVTGVSGSGKSTLVEDILGKALQKHIYQSAVSPGKHNRVEGMENIDKLVNVDQSPIGRTPRSNPVTYTGIFTQIRDLFTALPEASKRAYRPGRFSFNVKTQKGGGRCESCEGDGFKKIEMHFLPDVYVKCEVCQGKRFSRETLEVTYKDKSIADILAMTIEQANEFFENIPNINDKLKVLSEVGLGYMQLGQSAPTLSGGEAQRIKLAAELMKKPTGRTLYIFDEPTVGLHFADVKQLLLVLHKLVDRGNTIIVIEHNLDIVKQADWIIDLGPEGGDAGGHIVAQGTPEEIIKEEKSYTGKWLKKYIE</sequence>
<evidence type="ECO:0000256" key="10">
    <source>
        <dbReference type="ARBA" id="ARBA00022840"/>
    </source>
</evidence>
<proteinExistence type="inferred from homology"/>
<keyword evidence="4" id="KW-0677">Repeat</keyword>
<dbReference type="GO" id="GO:0004518">
    <property type="term" value="F:nuclease activity"/>
    <property type="evidence" value="ECO:0007669"/>
    <property type="project" value="UniProtKB-KW"/>
</dbReference>
<evidence type="ECO:0000256" key="1">
    <source>
        <dbReference type="ARBA" id="ARBA00004496"/>
    </source>
</evidence>
<evidence type="ECO:0000256" key="3">
    <source>
        <dbReference type="ARBA" id="ARBA00022723"/>
    </source>
</evidence>
<feature type="domain" description="ABC transporter" evidence="18">
    <location>
        <begin position="510"/>
        <end position="843"/>
    </location>
</feature>
<keyword evidence="3" id="KW-0479">Metal-binding</keyword>
<dbReference type="EMBL" id="PEZX01000032">
    <property type="protein sequence ID" value="PIS06837.1"/>
    <property type="molecule type" value="Genomic_DNA"/>
</dbReference>
<dbReference type="GO" id="GO:0009432">
    <property type="term" value="P:SOS response"/>
    <property type="evidence" value="ECO:0007669"/>
    <property type="project" value="UniProtKB-KW"/>
</dbReference>
<dbReference type="GO" id="GO:0006289">
    <property type="term" value="P:nucleotide-excision repair"/>
    <property type="evidence" value="ECO:0007669"/>
    <property type="project" value="InterPro"/>
</dbReference>
<evidence type="ECO:0000256" key="14">
    <source>
        <dbReference type="ARBA" id="ARBA00023236"/>
    </source>
</evidence>
<keyword evidence="6" id="KW-0227">DNA damage</keyword>
<dbReference type="GO" id="GO:0009380">
    <property type="term" value="C:excinuclease repair complex"/>
    <property type="evidence" value="ECO:0007669"/>
    <property type="project" value="InterPro"/>
</dbReference>
<evidence type="ECO:0000256" key="7">
    <source>
        <dbReference type="ARBA" id="ARBA00022769"/>
    </source>
</evidence>
<dbReference type="GO" id="GO:0016887">
    <property type="term" value="F:ATP hydrolysis activity"/>
    <property type="evidence" value="ECO:0007669"/>
    <property type="project" value="InterPro"/>
</dbReference>
<organism evidence="19 20">
    <name type="scientific">Candidatus Berkelbacteria bacterium CG10_big_fil_rev_8_21_14_0_10_43_14</name>
    <dbReference type="NCBI Taxonomy" id="1974515"/>
    <lineage>
        <taxon>Bacteria</taxon>
        <taxon>Candidatus Berkelbacteria</taxon>
    </lineage>
</organism>
<dbReference type="Pfam" id="PF17760">
    <property type="entry name" value="UvrA_inter"/>
    <property type="match status" value="1"/>
</dbReference>
<keyword evidence="9" id="KW-0862">Zinc</keyword>
<dbReference type="InterPro" id="IPR004602">
    <property type="entry name" value="UvrA"/>
</dbReference>
<keyword evidence="14" id="KW-0742">SOS response</keyword>
<dbReference type="InterPro" id="IPR003593">
    <property type="entry name" value="AAA+_ATPase"/>
</dbReference>
<dbReference type="FunFam" id="1.20.1580.10:FF:000003">
    <property type="entry name" value="UvrABC system protein A"/>
    <property type="match status" value="1"/>
</dbReference>
<keyword evidence="11" id="KW-0267">Excision nuclease</keyword>
<accession>A0A2M6R8L2</accession>
<dbReference type="SMART" id="SM00382">
    <property type="entry name" value="AAA"/>
    <property type="match status" value="2"/>
</dbReference>
<keyword evidence="5" id="KW-0547">Nucleotide-binding</keyword>
<dbReference type="CDD" id="cd03271">
    <property type="entry name" value="ABC_UvrA_II"/>
    <property type="match status" value="1"/>
</dbReference>